<keyword evidence="2" id="KW-0963">Cytoplasm</keyword>
<feature type="region of interest" description="Disordered" evidence="7">
    <location>
        <begin position="334"/>
        <end position="357"/>
    </location>
</feature>
<dbReference type="GO" id="GO:0070736">
    <property type="term" value="F:protein-glycine ligase activity, initiating"/>
    <property type="evidence" value="ECO:0007669"/>
    <property type="project" value="TreeGrafter"/>
</dbReference>
<comment type="subcellular location">
    <subcellularLocation>
        <location evidence="1">Cytoplasm</location>
    </subcellularLocation>
</comment>
<feature type="compositionally biased region" description="Low complexity" evidence="7">
    <location>
        <begin position="1037"/>
        <end position="1052"/>
    </location>
</feature>
<dbReference type="GO" id="GO:0015630">
    <property type="term" value="C:microtubule cytoskeleton"/>
    <property type="evidence" value="ECO:0007669"/>
    <property type="project" value="TreeGrafter"/>
</dbReference>
<dbReference type="Pfam" id="PF03133">
    <property type="entry name" value="TTL"/>
    <property type="match status" value="2"/>
</dbReference>
<keyword evidence="5" id="KW-0067">ATP-binding</keyword>
<feature type="compositionally biased region" description="Basic and acidic residues" evidence="7">
    <location>
        <begin position="154"/>
        <end position="176"/>
    </location>
</feature>
<dbReference type="AlphaFoldDB" id="A0A485KMD4"/>
<dbReference type="Proteomes" id="UP000332933">
    <property type="component" value="Unassembled WGS sequence"/>
</dbReference>
<feature type="compositionally biased region" description="Basic residues" evidence="7">
    <location>
        <begin position="124"/>
        <end position="136"/>
    </location>
</feature>
<proteinExistence type="predicted"/>
<dbReference type="EMBL" id="VJMH01005132">
    <property type="protein sequence ID" value="KAF0700233.1"/>
    <property type="molecule type" value="Genomic_DNA"/>
</dbReference>
<dbReference type="OrthoDB" id="202825at2759"/>
<gene>
    <name evidence="9" type="primary">Aste57867_9242</name>
    <name evidence="8" type="ORF">As57867_009206</name>
    <name evidence="9" type="ORF">ASTE57867_9242</name>
</gene>
<evidence type="ECO:0000256" key="1">
    <source>
        <dbReference type="ARBA" id="ARBA00004496"/>
    </source>
</evidence>
<dbReference type="Gene3D" id="3.30.470.20">
    <property type="entry name" value="ATP-grasp fold, B domain"/>
    <property type="match status" value="1"/>
</dbReference>
<dbReference type="PANTHER" id="PTHR45870">
    <property type="entry name" value="TUBULIN MONOGLYCYLASE TTLL3"/>
    <property type="match status" value="1"/>
</dbReference>
<evidence type="ECO:0000313" key="9">
    <source>
        <dbReference type="EMBL" id="VFT86125.1"/>
    </source>
</evidence>
<dbReference type="InterPro" id="IPR004344">
    <property type="entry name" value="TTL/TTLL_fam"/>
</dbReference>
<dbReference type="GO" id="GO:0005524">
    <property type="term" value="F:ATP binding"/>
    <property type="evidence" value="ECO:0007669"/>
    <property type="project" value="UniProtKB-KW"/>
</dbReference>
<keyword evidence="10" id="KW-1185">Reference proteome</keyword>
<reference evidence="8" key="2">
    <citation type="submission" date="2019-06" db="EMBL/GenBank/DDBJ databases">
        <title>Genomics analysis of Aphanomyces spp. identifies a new class of oomycete effector associated with host adaptation.</title>
        <authorList>
            <person name="Gaulin E."/>
        </authorList>
    </citation>
    <scope>NUCLEOTIDE SEQUENCE</scope>
    <source>
        <strain evidence="8">CBS 578.67</strain>
    </source>
</reference>
<dbReference type="PANTHER" id="PTHR45870:SF2">
    <property type="entry name" value="TUBULIN MONOGLYCYLASE TTLL3"/>
    <property type="match status" value="1"/>
</dbReference>
<feature type="compositionally biased region" description="Basic and acidic residues" evidence="7">
    <location>
        <begin position="96"/>
        <end position="115"/>
    </location>
</feature>
<feature type="region of interest" description="Disordered" evidence="7">
    <location>
        <begin position="1"/>
        <end position="181"/>
    </location>
</feature>
<feature type="region of interest" description="Disordered" evidence="7">
    <location>
        <begin position="1004"/>
        <end position="1058"/>
    </location>
</feature>
<dbReference type="SUPFAM" id="SSF56059">
    <property type="entry name" value="Glutathione synthetase ATP-binding domain-like"/>
    <property type="match status" value="1"/>
</dbReference>
<evidence type="ECO:0000256" key="7">
    <source>
        <dbReference type="SAM" id="MobiDB-lite"/>
    </source>
</evidence>
<name>A0A485KMD4_9STRA</name>
<dbReference type="EMBL" id="CAADRA010005153">
    <property type="protein sequence ID" value="VFT86125.1"/>
    <property type="molecule type" value="Genomic_DNA"/>
</dbReference>
<evidence type="ECO:0000313" key="10">
    <source>
        <dbReference type="Proteomes" id="UP000332933"/>
    </source>
</evidence>
<reference evidence="9 10" key="1">
    <citation type="submission" date="2019-03" db="EMBL/GenBank/DDBJ databases">
        <authorList>
            <person name="Gaulin E."/>
            <person name="Dumas B."/>
        </authorList>
    </citation>
    <scope>NUCLEOTIDE SEQUENCE [LARGE SCALE GENOMIC DNA]</scope>
    <source>
        <strain evidence="9">CBS 568.67</strain>
    </source>
</reference>
<dbReference type="GO" id="GO:0005737">
    <property type="term" value="C:cytoplasm"/>
    <property type="evidence" value="ECO:0007669"/>
    <property type="project" value="UniProtKB-SubCell"/>
</dbReference>
<evidence type="ECO:0000256" key="6">
    <source>
        <dbReference type="SAM" id="Coils"/>
    </source>
</evidence>
<accession>A0A485KMD4</accession>
<sequence length="1058" mass="119277">MKPLELQSETKGDQTARGVMASSPVSQQLLMEDDVSLQDGDIMTQSTPPTLLSPTKKAFASKIPRRRVELAAPAPPKEAPSTNQEATPPKAGLLAKMDKHQQYIKELEERKRREKEDEEAKTEKQRRLRLKLRKSILQRAASLRATESTCGDNNVKENQHDDDKPAEELSEEEKRARAATRKKLLAKQQTLLENLQAKRKKEAEEAEVERLKAAKKKDAARKAALGAQEVPGRLQEALEKVNNQATANAAAGSAVSAVRVKKEEDVVLTPEEKEKRAQQQDAIKKKQVEYLQKLADERKLKQQEEEEKQEALKAKRAKVREEALLKHEAAKAAVAAEKAAAPPPPADTAGDGDEKEKPKVNVEAMVTRLSKLKASEAQMIPEAKDFASWKKRNGLAQDTKVFCLTGWYPVIKDTLEKRGWYHNPDRNSPHFDLKWALKSDDLKNVKLNEDQLVNHFLQNTAITTKVGLLHNLRNITWFLSEDIDSFFPRAYDLNEPSDMQAYIQDFRYIHAEGMLKRLGSRCRAFLDHDVPVVVNAGVVDVVLAVCRKRLEILPDDVLDNVDAAGVEPVVTDLQWEVLQRSSMDAVGSIRAAIAYSKAVVESGGGVGGDGPPPQLTPSEQKEDARQAKKCEKMREMAFVKEKARLNGLLGQMEALTIESAQDVVALLRDLEDMCPQFHLNGGAESKNVWIVKPAGMSRGRGIRVFNQLKELLEYADVENHKECQWIVQKYIENPLLVCNRKFDIRQWVFVTSWNPLTVWFYLDCYLRFSSEEYQVDDLSDQYVHLTNNSIQKNGENFYKAYATEDGSMTVEGYNHLVLKLLASAGRLMIMRSNMWHSDDLSQYLTKRYGLDPETNESIFASKIQPRMKDIVKWSLSCVQDTIQHRKNSCELYGYDFMLDETFKPWLIEVNSSPACDYSTSVTKRYIQTGLEDILKVMLDVREYDNAKRRGFASMPKPDTGRWENIHKAEYIAKPLASFGGSDFEIKGKKLSKKSQRAINQACAATTPVPRPENVASAASLPEVEPSLDEEDDEPSVPEESAPDVLPTTLLPPDVDELL</sequence>
<evidence type="ECO:0000256" key="2">
    <source>
        <dbReference type="ARBA" id="ARBA00022490"/>
    </source>
</evidence>
<feature type="compositionally biased region" description="Acidic residues" evidence="7">
    <location>
        <begin position="1025"/>
        <end position="1036"/>
    </location>
</feature>
<keyword evidence="4" id="KW-0547">Nucleotide-binding</keyword>
<feature type="compositionally biased region" description="Low complexity" evidence="7">
    <location>
        <begin position="46"/>
        <end position="57"/>
    </location>
</feature>
<keyword evidence="3" id="KW-0436">Ligase</keyword>
<evidence type="ECO:0000313" key="8">
    <source>
        <dbReference type="EMBL" id="KAF0700233.1"/>
    </source>
</evidence>
<protein>
    <submittedName>
        <fullName evidence="9">Aste57867_9242 protein</fullName>
    </submittedName>
</protein>
<evidence type="ECO:0000256" key="5">
    <source>
        <dbReference type="ARBA" id="ARBA00022840"/>
    </source>
</evidence>
<dbReference type="PROSITE" id="PS51221">
    <property type="entry name" value="TTL"/>
    <property type="match status" value="1"/>
</dbReference>
<organism evidence="9 10">
    <name type="scientific">Aphanomyces stellatus</name>
    <dbReference type="NCBI Taxonomy" id="120398"/>
    <lineage>
        <taxon>Eukaryota</taxon>
        <taxon>Sar</taxon>
        <taxon>Stramenopiles</taxon>
        <taxon>Oomycota</taxon>
        <taxon>Saprolegniomycetes</taxon>
        <taxon>Saprolegniales</taxon>
        <taxon>Verrucalvaceae</taxon>
        <taxon>Aphanomyces</taxon>
    </lineage>
</organism>
<dbReference type="InterPro" id="IPR051437">
    <property type="entry name" value="TTLL_monoglycylase"/>
</dbReference>
<feature type="coiled-coil region" evidence="6">
    <location>
        <begin position="287"/>
        <end position="322"/>
    </location>
</feature>
<evidence type="ECO:0000256" key="4">
    <source>
        <dbReference type="ARBA" id="ARBA00022741"/>
    </source>
</evidence>
<keyword evidence="6" id="KW-0175">Coiled coil</keyword>
<evidence type="ECO:0000256" key="3">
    <source>
        <dbReference type="ARBA" id="ARBA00022598"/>
    </source>
</evidence>